<dbReference type="GeneID" id="19211405"/>
<sequence>MDISCPIVGLRDGAISRLDLLPPYGMDEDFNFNSVLGFHGRSSMYSDGDALQAWLQSVHLDTYGDEFLYASSKKPYSHPYSYPSGAPSDDELDKSETDSDISEIFRNATWLTTSPLGLVNPGTDESISSFSDSSSEAQYISIPYGSPWYRAPVSLAPSLSVPSSAPPEDLTSRDFNSCSPAVQQLITQQEYLLRVFHDELRRTVPSGGGYDTDWLDDVDPEVLIAPTETFEDLCWEMSSRESSPELLRDHLVDIPRERRSLDSI</sequence>
<keyword evidence="2" id="KW-1185">Reference proteome</keyword>
<evidence type="ECO:0000313" key="2">
    <source>
        <dbReference type="Proteomes" id="UP000053558"/>
    </source>
</evidence>
<proteinExistence type="predicted"/>
<dbReference type="KEGG" id="cput:CONPUDRAFT_90705"/>
<gene>
    <name evidence="1" type="ORF">CONPUDRAFT_90705</name>
</gene>
<dbReference type="EMBL" id="JH711579">
    <property type="protein sequence ID" value="EIW80504.1"/>
    <property type="molecule type" value="Genomic_DNA"/>
</dbReference>
<protein>
    <submittedName>
        <fullName evidence="1">Uncharacterized protein</fullName>
    </submittedName>
</protein>
<name>A0A5M3MP48_CONPW</name>
<dbReference type="Proteomes" id="UP000053558">
    <property type="component" value="Unassembled WGS sequence"/>
</dbReference>
<accession>A0A5M3MP48</accession>
<evidence type="ECO:0000313" key="1">
    <source>
        <dbReference type="EMBL" id="EIW80504.1"/>
    </source>
</evidence>
<dbReference type="AlphaFoldDB" id="A0A5M3MP48"/>
<dbReference type="OrthoDB" id="2660897at2759"/>
<reference evidence="2" key="1">
    <citation type="journal article" date="2012" name="Science">
        <title>The Paleozoic origin of enzymatic lignin decomposition reconstructed from 31 fungal genomes.</title>
        <authorList>
            <person name="Floudas D."/>
            <person name="Binder M."/>
            <person name="Riley R."/>
            <person name="Barry K."/>
            <person name="Blanchette R.A."/>
            <person name="Henrissat B."/>
            <person name="Martinez A.T."/>
            <person name="Otillar R."/>
            <person name="Spatafora J.W."/>
            <person name="Yadav J.S."/>
            <person name="Aerts A."/>
            <person name="Benoit I."/>
            <person name="Boyd A."/>
            <person name="Carlson A."/>
            <person name="Copeland A."/>
            <person name="Coutinho P.M."/>
            <person name="de Vries R.P."/>
            <person name="Ferreira P."/>
            <person name="Findley K."/>
            <person name="Foster B."/>
            <person name="Gaskell J."/>
            <person name="Glotzer D."/>
            <person name="Gorecki P."/>
            <person name="Heitman J."/>
            <person name="Hesse C."/>
            <person name="Hori C."/>
            <person name="Igarashi K."/>
            <person name="Jurgens J.A."/>
            <person name="Kallen N."/>
            <person name="Kersten P."/>
            <person name="Kohler A."/>
            <person name="Kuees U."/>
            <person name="Kumar T.K.A."/>
            <person name="Kuo A."/>
            <person name="LaButti K."/>
            <person name="Larrondo L.F."/>
            <person name="Lindquist E."/>
            <person name="Ling A."/>
            <person name="Lombard V."/>
            <person name="Lucas S."/>
            <person name="Lundell T."/>
            <person name="Martin R."/>
            <person name="McLaughlin D.J."/>
            <person name="Morgenstern I."/>
            <person name="Morin E."/>
            <person name="Murat C."/>
            <person name="Nagy L.G."/>
            <person name="Nolan M."/>
            <person name="Ohm R.A."/>
            <person name="Patyshakuliyeva A."/>
            <person name="Rokas A."/>
            <person name="Ruiz-Duenas F.J."/>
            <person name="Sabat G."/>
            <person name="Salamov A."/>
            <person name="Samejima M."/>
            <person name="Schmutz J."/>
            <person name="Slot J.C."/>
            <person name="St John F."/>
            <person name="Stenlid J."/>
            <person name="Sun H."/>
            <person name="Sun S."/>
            <person name="Syed K."/>
            <person name="Tsang A."/>
            <person name="Wiebenga A."/>
            <person name="Young D."/>
            <person name="Pisabarro A."/>
            <person name="Eastwood D.C."/>
            <person name="Martin F."/>
            <person name="Cullen D."/>
            <person name="Grigoriev I.V."/>
            <person name="Hibbett D.S."/>
        </authorList>
    </citation>
    <scope>NUCLEOTIDE SEQUENCE [LARGE SCALE GENOMIC DNA]</scope>
    <source>
        <strain evidence="2">RWD-64-598 SS2</strain>
    </source>
</reference>
<comment type="caution">
    <text evidence="1">The sequence shown here is derived from an EMBL/GenBank/DDBJ whole genome shotgun (WGS) entry which is preliminary data.</text>
</comment>
<organism evidence="1 2">
    <name type="scientific">Coniophora puteana (strain RWD-64-598)</name>
    <name type="common">Brown rot fungus</name>
    <dbReference type="NCBI Taxonomy" id="741705"/>
    <lineage>
        <taxon>Eukaryota</taxon>
        <taxon>Fungi</taxon>
        <taxon>Dikarya</taxon>
        <taxon>Basidiomycota</taxon>
        <taxon>Agaricomycotina</taxon>
        <taxon>Agaricomycetes</taxon>
        <taxon>Agaricomycetidae</taxon>
        <taxon>Boletales</taxon>
        <taxon>Coniophorineae</taxon>
        <taxon>Coniophoraceae</taxon>
        <taxon>Coniophora</taxon>
    </lineage>
</organism>
<dbReference type="RefSeq" id="XP_007769444.1">
    <property type="nucleotide sequence ID" value="XM_007771254.1"/>
</dbReference>